<reference evidence="1 2" key="1">
    <citation type="submission" date="2019-12" db="EMBL/GenBank/DDBJ databases">
        <title>A genome sequence resource for the geographically widespread anthracnose pathogen Colletotrichum asianum.</title>
        <authorList>
            <person name="Meng Y."/>
        </authorList>
    </citation>
    <scope>NUCLEOTIDE SEQUENCE [LARGE SCALE GENOMIC DNA]</scope>
    <source>
        <strain evidence="1 2">ICMP 18580</strain>
    </source>
</reference>
<proteinExistence type="predicted"/>
<dbReference type="AlphaFoldDB" id="A0A8H3WQW9"/>
<sequence>MSHIAVQSSTHHWRPKISCFRPPVRPRGLGHYHSAPTRILLLPNHSGPARHNPRTCPPVSHRQVSKRALPCLPSKSCRSGYRLFTDPE</sequence>
<evidence type="ECO:0000313" key="2">
    <source>
        <dbReference type="Proteomes" id="UP000434172"/>
    </source>
</evidence>
<evidence type="ECO:0000313" key="1">
    <source>
        <dbReference type="EMBL" id="KAF0331175.1"/>
    </source>
</evidence>
<accession>A0A8H3WQW9</accession>
<dbReference type="EMBL" id="WOWK01000004">
    <property type="protein sequence ID" value="KAF0331175.1"/>
    <property type="molecule type" value="Genomic_DNA"/>
</dbReference>
<keyword evidence="2" id="KW-1185">Reference proteome</keyword>
<protein>
    <submittedName>
        <fullName evidence="1">Uncharacterized protein</fullName>
    </submittedName>
</protein>
<organism evidence="1 2">
    <name type="scientific">Colletotrichum asianum</name>
    <dbReference type="NCBI Taxonomy" id="702518"/>
    <lineage>
        <taxon>Eukaryota</taxon>
        <taxon>Fungi</taxon>
        <taxon>Dikarya</taxon>
        <taxon>Ascomycota</taxon>
        <taxon>Pezizomycotina</taxon>
        <taxon>Sordariomycetes</taxon>
        <taxon>Hypocreomycetidae</taxon>
        <taxon>Glomerellales</taxon>
        <taxon>Glomerellaceae</taxon>
        <taxon>Colletotrichum</taxon>
        <taxon>Colletotrichum gloeosporioides species complex</taxon>
    </lineage>
</organism>
<gene>
    <name evidence="1" type="ORF">GQ607_001483</name>
</gene>
<dbReference type="Proteomes" id="UP000434172">
    <property type="component" value="Unassembled WGS sequence"/>
</dbReference>
<comment type="caution">
    <text evidence="1">The sequence shown here is derived from an EMBL/GenBank/DDBJ whole genome shotgun (WGS) entry which is preliminary data.</text>
</comment>
<name>A0A8H3WQW9_9PEZI</name>